<dbReference type="Proteomes" id="UP000758603">
    <property type="component" value="Unassembled WGS sequence"/>
</dbReference>
<dbReference type="PANTHER" id="PTHR33112">
    <property type="entry name" value="DOMAIN PROTEIN, PUTATIVE-RELATED"/>
    <property type="match status" value="1"/>
</dbReference>
<comment type="caution">
    <text evidence="3">The sequence shown here is derived from an EMBL/GenBank/DDBJ whole genome shotgun (WGS) entry which is preliminary data.</text>
</comment>
<feature type="region of interest" description="Disordered" evidence="1">
    <location>
        <begin position="229"/>
        <end position="262"/>
    </location>
</feature>
<evidence type="ECO:0000259" key="2">
    <source>
        <dbReference type="Pfam" id="PF06985"/>
    </source>
</evidence>
<dbReference type="Pfam" id="PF06985">
    <property type="entry name" value="HET"/>
    <property type="match status" value="1"/>
</dbReference>
<proteinExistence type="predicted"/>
<dbReference type="OrthoDB" id="2958217at2759"/>
<evidence type="ECO:0000256" key="1">
    <source>
        <dbReference type="SAM" id="MobiDB-lite"/>
    </source>
</evidence>
<dbReference type="EMBL" id="JAGPXC010000008">
    <property type="protein sequence ID" value="KAH6647854.1"/>
    <property type="molecule type" value="Genomic_DNA"/>
</dbReference>
<dbReference type="PANTHER" id="PTHR33112:SF12">
    <property type="entry name" value="HETEROKARYON INCOMPATIBILITY DOMAIN-CONTAINING PROTEIN"/>
    <property type="match status" value="1"/>
</dbReference>
<feature type="domain" description="Heterokaryon incompatibility" evidence="2">
    <location>
        <begin position="93"/>
        <end position="203"/>
    </location>
</feature>
<accession>A0A9P8UCT2</accession>
<evidence type="ECO:0000313" key="4">
    <source>
        <dbReference type="Proteomes" id="UP000758603"/>
    </source>
</evidence>
<gene>
    <name evidence="3" type="ORF">BKA67DRAFT_578770</name>
</gene>
<name>A0A9P8UCT2_9PEZI</name>
<dbReference type="RefSeq" id="XP_045954366.1">
    <property type="nucleotide sequence ID" value="XM_046103719.1"/>
</dbReference>
<dbReference type="GeneID" id="70132610"/>
<dbReference type="AlphaFoldDB" id="A0A9P8UCT2"/>
<organism evidence="3 4">
    <name type="scientific">Truncatella angustata</name>
    <dbReference type="NCBI Taxonomy" id="152316"/>
    <lineage>
        <taxon>Eukaryota</taxon>
        <taxon>Fungi</taxon>
        <taxon>Dikarya</taxon>
        <taxon>Ascomycota</taxon>
        <taxon>Pezizomycotina</taxon>
        <taxon>Sordariomycetes</taxon>
        <taxon>Xylariomycetidae</taxon>
        <taxon>Amphisphaeriales</taxon>
        <taxon>Sporocadaceae</taxon>
        <taxon>Truncatella</taxon>
    </lineage>
</organism>
<dbReference type="InterPro" id="IPR010730">
    <property type="entry name" value="HET"/>
</dbReference>
<keyword evidence="4" id="KW-1185">Reference proteome</keyword>
<feature type="compositionally biased region" description="Polar residues" evidence="1">
    <location>
        <begin position="239"/>
        <end position="250"/>
    </location>
</feature>
<protein>
    <submittedName>
        <fullName evidence="3">Heterokaryon incompatibility protein-domain-containing protein</fullName>
    </submittedName>
</protein>
<reference evidence="3" key="1">
    <citation type="journal article" date="2021" name="Nat. Commun.">
        <title>Genetic determinants of endophytism in the Arabidopsis root mycobiome.</title>
        <authorList>
            <person name="Mesny F."/>
            <person name="Miyauchi S."/>
            <person name="Thiergart T."/>
            <person name="Pickel B."/>
            <person name="Atanasova L."/>
            <person name="Karlsson M."/>
            <person name="Huettel B."/>
            <person name="Barry K.W."/>
            <person name="Haridas S."/>
            <person name="Chen C."/>
            <person name="Bauer D."/>
            <person name="Andreopoulos W."/>
            <person name="Pangilinan J."/>
            <person name="LaButti K."/>
            <person name="Riley R."/>
            <person name="Lipzen A."/>
            <person name="Clum A."/>
            <person name="Drula E."/>
            <person name="Henrissat B."/>
            <person name="Kohler A."/>
            <person name="Grigoriev I.V."/>
            <person name="Martin F.M."/>
            <person name="Hacquard S."/>
        </authorList>
    </citation>
    <scope>NUCLEOTIDE SEQUENCE</scope>
    <source>
        <strain evidence="3">MPI-SDFR-AT-0073</strain>
    </source>
</reference>
<sequence length="262" mass="29132">MDASHGIDLADSLESTAQRRQAIEKTASLDKRLGRQRELLIDFELINSWCCMCLENHALCKLPRTFSRVPCLRLVDINAMCIKEFGEGPRPSFAALSYVWGTATFLKLVKENLRHLKTPGSLEKSSPPTTIADAMTVCARLKFAYLWVDSLCIIQDDDRDMLDMVEKMNAIYTEADLTIFAASGTDAHSGLPGVRQGTRDGPEQRLLIVLGTPLIDSVDERQFDNYIKGPSCEGRHTQRNSPVAATTTPSAGILHRDYNSEI</sequence>
<evidence type="ECO:0000313" key="3">
    <source>
        <dbReference type="EMBL" id="KAH6647854.1"/>
    </source>
</evidence>